<dbReference type="Gene3D" id="3.40.50.1360">
    <property type="match status" value="1"/>
</dbReference>
<dbReference type="InterPro" id="IPR018321">
    <property type="entry name" value="Glucosamine6P_isomerase_CS"/>
</dbReference>
<protein>
    <submittedName>
        <fullName evidence="3">6-phosphogluconolactonase</fullName>
        <ecNumber evidence="3">3.1.1.31</ecNumber>
    </submittedName>
</protein>
<gene>
    <name evidence="3" type="ORF">ACFS1K_11000</name>
</gene>
<dbReference type="PANTHER" id="PTHR11280">
    <property type="entry name" value="GLUCOSAMINE-6-PHOSPHATE ISOMERASE"/>
    <property type="match status" value="1"/>
</dbReference>
<dbReference type="RefSeq" id="WP_251805693.1">
    <property type="nucleotide sequence ID" value="NZ_CP166679.1"/>
</dbReference>
<comment type="caution">
    <text evidence="3">The sequence shown here is derived from an EMBL/GenBank/DDBJ whole genome shotgun (WGS) entry which is preliminary data.</text>
</comment>
<dbReference type="InterPro" id="IPR004547">
    <property type="entry name" value="Glucosamine6P_isomerase"/>
</dbReference>
<accession>A0ABW5VF82</accession>
<name>A0ABW5VF82_9FLAO</name>
<dbReference type="EC" id="3.1.1.31" evidence="3"/>
<dbReference type="SUPFAM" id="SSF100950">
    <property type="entry name" value="NagB/RpiA/CoA transferase-like"/>
    <property type="match status" value="1"/>
</dbReference>
<evidence type="ECO:0000313" key="4">
    <source>
        <dbReference type="Proteomes" id="UP001597532"/>
    </source>
</evidence>
<reference evidence="4" key="1">
    <citation type="journal article" date="2019" name="Int. J. Syst. Evol. Microbiol.">
        <title>The Global Catalogue of Microorganisms (GCM) 10K type strain sequencing project: providing services to taxonomists for standard genome sequencing and annotation.</title>
        <authorList>
            <consortium name="The Broad Institute Genomics Platform"/>
            <consortium name="The Broad Institute Genome Sequencing Center for Infectious Disease"/>
            <person name="Wu L."/>
            <person name="Ma J."/>
        </authorList>
    </citation>
    <scope>NUCLEOTIDE SEQUENCE [LARGE SCALE GENOMIC DNA]</scope>
    <source>
        <strain evidence="4">KCTC 52924</strain>
    </source>
</reference>
<dbReference type="InterPro" id="IPR006148">
    <property type="entry name" value="Glc/Gal-6P_isomerase"/>
</dbReference>
<dbReference type="Pfam" id="PF01182">
    <property type="entry name" value="Glucosamine_iso"/>
    <property type="match status" value="1"/>
</dbReference>
<sequence>MEIHYCSDYEKMTQMAFERLISELRDNPEQLLCPSKGTSTLGLYKKMAAHYQKEAAIFERLTIIKLDEWGGIPGCGPNSSETHLKTYLLDPLKITEERYISFDSSPVDAKKECDRMDNEIQERGPIDICILGMGKNGHLGFNEPANHLIPNCHIAELSPTSLMSSMAESMPDKPSYGLTMGMATILQSKKIILLLTGEDKKHTIKKLLNKEITSFLPASFLWLHPQVYCYLDKSSV</sequence>
<dbReference type="Proteomes" id="UP001597532">
    <property type="component" value="Unassembled WGS sequence"/>
</dbReference>
<evidence type="ECO:0000256" key="1">
    <source>
        <dbReference type="ARBA" id="ARBA00022801"/>
    </source>
</evidence>
<dbReference type="EMBL" id="JBHUOK010000030">
    <property type="protein sequence ID" value="MFD2790293.1"/>
    <property type="molecule type" value="Genomic_DNA"/>
</dbReference>
<evidence type="ECO:0000259" key="2">
    <source>
        <dbReference type="Pfam" id="PF01182"/>
    </source>
</evidence>
<feature type="domain" description="Glucosamine/galactosamine-6-phosphate isomerase" evidence="2">
    <location>
        <begin position="30"/>
        <end position="221"/>
    </location>
</feature>
<dbReference type="PANTHER" id="PTHR11280:SF5">
    <property type="entry name" value="GLUCOSAMINE-6-PHOSPHATE ISOMERASE"/>
    <property type="match status" value="1"/>
</dbReference>
<dbReference type="GO" id="GO:0017057">
    <property type="term" value="F:6-phosphogluconolactonase activity"/>
    <property type="evidence" value="ECO:0007669"/>
    <property type="project" value="UniProtKB-EC"/>
</dbReference>
<organism evidence="3 4">
    <name type="scientific">Arenibacter antarcticus</name>
    <dbReference type="NCBI Taxonomy" id="2040469"/>
    <lineage>
        <taxon>Bacteria</taxon>
        <taxon>Pseudomonadati</taxon>
        <taxon>Bacteroidota</taxon>
        <taxon>Flavobacteriia</taxon>
        <taxon>Flavobacteriales</taxon>
        <taxon>Flavobacteriaceae</taxon>
        <taxon>Arenibacter</taxon>
    </lineage>
</organism>
<dbReference type="InterPro" id="IPR037171">
    <property type="entry name" value="NagB/RpiA_transferase-like"/>
</dbReference>
<keyword evidence="1 3" id="KW-0378">Hydrolase</keyword>
<evidence type="ECO:0000313" key="3">
    <source>
        <dbReference type="EMBL" id="MFD2790293.1"/>
    </source>
</evidence>
<dbReference type="PROSITE" id="PS01161">
    <property type="entry name" value="GLC_GALNAC_ISOMERASE"/>
    <property type="match status" value="1"/>
</dbReference>
<proteinExistence type="predicted"/>
<keyword evidence="4" id="KW-1185">Reference proteome</keyword>